<evidence type="ECO:0000259" key="4">
    <source>
        <dbReference type="Pfam" id="PF00155"/>
    </source>
</evidence>
<comment type="cofactor">
    <cofactor evidence="1">
        <name>pyridoxal 5'-phosphate</name>
        <dbReference type="ChEBI" id="CHEBI:597326"/>
    </cofactor>
</comment>
<accession>A0AB36DM12</accession>
<reference evidence="5 6" key="1">
    <citation type="journal article" date="2016" name="Genome Biol. Evol.">
        <title>Comparative Genomic Analyses of the Moraxella catarrhalis Serosensitive and Seroresistant Lineages Demonstrate Their Independent Evolution.</title>
        <authorList>
            <person name="Earl J.P."/>
            <person name="de Vries S.P."/>
            <person name="Ahmed A."/>
            <person name="Powell E."/>
            <person name="Schultz M.P."/>
            <person name="Hermans P.W."/>
            <person name="Hill D.J."/>
            <person name="Zhou Z."/>
            <person name="Constantinidou C.I."/>
            <person name="Hu F.Z."/>
            <person name="Bootsma H.J."/>
            <person name="Ehrlich G.D."/>
        </authorList>
    </citation>
    <scope>NUCLEOTIDE SEQUENCE [LARGE SCALE GENOMIC DNA]</scope>
    <source>
        <strain evidence="5 6">F23</strain>
    </source>
</reference>
<dbReference type="Gene3D" id="3.40.640.10">
    <property type="entry name" value="Type I PLP-dependent aspartate aminotransferase-like (Major domain)"/>
    <property type="match status" value="1"/>
</dbReference>
<dbReference type="GO" id="GO:0008710">
    <property type="term" value="F:8-amino-7-oxononanoate synthase activity"/>
    <property type="evidence" value="ECO:0007669"/>
    <property type="project" value="UniProtKB-EC"/>
</dbReference>
<evidence type="ECO:0000256" key="2">
    <source>
        <dbReference type="ARBA" id="ARBA00022679"/>
    </source>
</evidence>
<name>A0AB36DM12_MORCA</name>
<proteinExistence type="predicted"/>
<dbReference type="Proteomes" id="UP000078295">
    <property type="component" value="Unassembled WGS sequence"/>
</dbReference>
<evidence type="ECO:0000256" key="3">
    <source>
        <dbReference type="ARBA" id="ARBA00022898"/>
    </source>
</evidence>
<dbReference type="EMBL" id="LXHQ01000046">
    <property type="protein sequence ID" value="OAV23136.1"/>
    <property type="molecule type" value="Genomic_DNA"/>
</dbReference>
<evidence type="ECO:0000256" key="1">
    <source>
        <dbReference type="ARBA" id="ARBA00001933"/>
    </source>
</evidence>
<evidence type="ECO:0000313" key="6">
    <source>
        <dbReference type="Proteomes" id="UP000078295"/>
    </source>
</evidence>
<dbReference type="Pfam" id="PF00155">
    <property type="entry name" value="Aminotran_1_2"/>
    <property type="match status" value="1"/>
</dbReference>
<dbReference type="GO" id="GO:0009102">
    <property type="term" value="P:biotin biosynthetic process"/>
    <property type="evidence" value="ECO:0007669"/>
    <property type="project" value="TreeGrafter"/>
</dbReference>
<evidence type="ECO:0000313" key="5">
    <source>
        <dbReference type="EMBL" id="OAV23136.1"/>
    </source>
</evidence>
<comment type="caution">
    <text evidence="5">The sequence shown here is derived from an EMBL/GenBank/DDBJ whole genome shotgun (WGS) entry which is preliminary data.</text>
</comment>
<dbReference type="InterPro" id="IPR015424">
    <property type="entry name" value="PyrdxlP-dep_Trfase"/>
</dbReference>
<dbReference type="SUPFAM" id="SSF53383">
    <property type="entry name" value="PLP-dependent transferases"/>
    <property type="match status" value="1"/>
</dbReference>
<keyword evidence="2 5" id="KW-0808">Transferase</keyword>
<dbReference type="InterPro" id="IPR015422">
    <property type="entry name" value="PyrdxlP-dep_Trfase_small"/>
</dbReference>
<feature type="domain" description="Aminotransferase class I/classII large" evidence="4">
    <location>
        <begin position="43"/>
        <end position="389"/>
    </location>
</feature>
<dbReference type="AlphaFoldDB" id="A0AB36DM12"/>
<organism evidence="5 6">
    <name type="scientific">Moraxella catarrhalis</name>
    <name type="common">Branhamella catarrhalis</name>
    <dbReference type="NCBI Taxonomy" id="480"/>
    <lineage>
        <taxon>Bacteria</taxon>
        <taxon>Pseudomonadati</taxon>
        <taxon>Pseudomonadota</taxon>
        <taxon>Gammaproteobacteria</taxon>
        <taxon>Moraxellales</taxon>
        <taxon>Moraxellaceae</taxon>
        <taxon>Moraxella</taxon>
    </lineage>
</organism>
<sequence>MMNDQLLNFYAEELSALKASHNHRQLQRLKHQGQRIGVNDSKPLLNLASNDYLGIASQASLYEEFLELLHEQRWPFSASSSRLLTGNFENFERLETKMAALFGRPCLLFNSGYHANIGILPAICDDKTVILADKLVHASIIDGMQLAAKHGTKTIRYQHQNLPQLEGLIQKYQSDNGICRILVVTESIFSMDGDITNLSHLSHLKAQYPKVMLYVDEAHAIGVRGGRGLGCVEEYGVINQIDFIVGAFGKALASVGGYCICHPILRDYLINKMRPLIFSTALPPINIAWSCFILEQIPLMNQRRKYLMKLSDDLSKVVRLAKLPCPSASQIIPIILGDNARTLNAAADLGRQGYHVLAVRPPTVPKGKSRLRICLNSTINDDTMTKFTQVLTQIVRGESK</sequence>
<dbReference type="GO" id="GO:0030170">
    <property type="term" value="F:pyridoxal phosphate binding"/>
    <property type="evidence" value="ECO:0007669"/>
    <property type="project" value="InterPro"/>
</dbReference>
<gene>
    <name evidence="5" type="ORF">AO370_1794</name>
</gene>
<keyword evidence="5" id="KW-0012">Acyltransferase</keyword>
<dbReference type="PANTHER" id="PTHR13693">
    <property type="entry name" value="CLASS II AMINOTRANSFERASE/8-AMINO-7-OXONONANOATE SYNTHASE"/>
    <property type="match status" value="1"/>
</dbReference>
<dbReference type="InterPro" id="IPR004839">
    <property type="entry name" value="Aminotransferase_I/II_large"/>
</dbReference>
<dbReference type="InterPro" id="IPR015421">
    <property type="entry name" value="PyrdxlP-dep_Trfase_major"/>
</dbReference>
<keyword evidence="3" id="KW-0663">Pyridoxal phosphate</keyword>
<dbReference type="EC" id="2.3.1.47" evidence="5"/>
<dbReference type="PANTHER" id="PTHR13693:SF100">
    <property type="entry name" value="8-AMINO-7-OXONONANOATE SYNTHASE"/>
    <property type="match status" value="1"/>
</dbReference>
<dbReference type="Gene3D" id="3.90.1150.10">
    <property type="entry name" value="Aspartate Aminotransferase, domain 1"/>
    <property type="match status" value="1"/>
</dbReference>
<protein>
    <submittedName>
        <fullName evidence="5">8-amino-7-oxononanoate synthase</fullName>
        <ecNumber evidence="5">2.3.1.47</ecNumber>
    </submittedName>
</protein>
<dbReference type="InterPro" id="IPR050087">
    <property type="entry name" value="AON_synthase_class-II"/>
</dbReference>